<accession>A0A5B7EN94</accession>
<protein>
    <submittedName>
        <fullName evidence="3">Uncharacterized protein</fullName>
    </submittedName>
</protein>
<reference evidence="3 4" key="1">
    <citation type="submission" date="2019-05" db="EMBL/GenBank/DDBJ databases">
        <title>Another draft genome of Portunus trituberculatus and its Hox gene families provides insights of decapod evolution.</title>
        <authorList>
            <person name="Jeong J.-H."/>
            <person name="Song I."/>
            <person name="Kim S."/>
            <person name="Choi T."/>
            <person name="Kim D."/>
            <person name="Ryu S."/>
            <person name="Kim W."/>
        </authorList>
    </citation>
    <scope>NUCLEOTIDE SEQUENCE [LARGE SCALE GENOMIC DNA]</scope>
    <source>
        <tissue evidence="3">Muscle</tissue>
    </source>
</reference>
<evidence type="ECO:0000256" key="2">
    <source>
        <dbReference type="SAM" id="SignalP"/>
    </source>
</evidence>
<feature type="compositionally biased region" description="Acidic residues" evidence="1">
    <location>
        <begin position="64"/>
        <end position="76"/>
    </location>
</feature>
<proteinExistence type="predicted"/>
<gene>
    <name evidence="3" type="ORF">E2C01_028200</name>
</gene>
<evidence type="ECO:0000313" key="4">
    <source>
        <dbReference type="Proteomes" id="UP000324222"/>
    </source>
</evidence>
<feature type="compositionally biased region" description="Low complexity" evidence="1">
    <location>
        <begin position="22"/>
        <end position="32"/>
    </location>
</feature>
<name>A0A5B7EN94_PORTR</name>
<dbReference type="OrthoDB" id="194358at2759"/>
<dbReference type="EMBL" id="VSRR010003133">
    <property type="protein sequence ID" value="MPC34798.1"/>
    <property type="molecule type" value="Genomic_DNA"/>
</dbReference>
<feature type="signal peptide" evidence="2">
    <location>
        <begin position="1"/>
        <end position="22"/>
    </location>
</feature>
<feature type="chain" id="PRO_5023049270" evidence="2">
    <location>
        <begin position="23"/>
        <end position="136"/>
    </location>
</feature>
<feature type="region of interest" description="Disordered" evidence="1">
    <location>
        <begin position="22"/>
        <end position="101"/>
    </location>
</feature>
<comment type="caution">
    <text evidence="3">The sequence shown here is derived from an EMBL/GenBank/DDBJ whole genome shotgun (WGS) entry which is preliminary data.</text>
</comment>
<keyword evidence="2" id="KW-0732">Signal</keyword>
<dbReference type="AlphaFoldDB" id="A0A5B7EN94"/>
<evidence type="ECO:0000313" key="3">
    <source>
        <dbReference type="EMBL" id="MPC34798.1"/>
    </source>
</evidence>
<dbReference type="Proteomes" id="UP000324222">
    <property type="component" value="Unassembled WGS sequence"/>
</dbReference>
<feature type="compositionally biased region" description="Basic and acidic residues" evidence="1">
    <location>
        <begin position="77"/>
        <end position="87"/>
    </location>
</feature>
<evidence type="ECO:0000256" key="1">
    <source>
        <dbReference type="SAM" id="MobiDB-lite"/>
    </source>
</evidence>
<sequence length="136" mass="14198">MPFISNGLALLSSLAASPVSLGFSSFSPSLTSSEDEDDEAGLKGRPAGGATRWRRLGAVAETGNSEEDEDHEEEEGEKEKNSGRSDGETGGDGEEGSWRYKDFGKEFEPLKSVHAAAAIGRGSVAQTSVVIGIGHV</sequence>
<organism evidence="3 4">
    <name type="scientific">Portunus trituberculatus</name>
    <name type="common">Swimming crab</name>
    <name type="synonym">Neptunus trituberculatus</name>
    <dbReference type="NCBI Taxonomy" id="210409"/>
    <lineage>
        <taxon>Eukaryota</taxon>
        <taxon>Metazoa</taxon>
        <taxon>Ecdysozoa</taxon>
        <taxon>Arthropoda</taxon>
        <taxon>Crustacea</taxon>
        <taxon>Multicrustacea</taxon>
        <taxon>Malacostraca</taxon>
        <taxon>Eumalacostraca</taxon>
        <taxon>Eucarida</taxon>
        <taxon>Decapoda</taxon>
        <taxon>Pleocyemata</taxon>
        <taxon>Brachyura</taxon>
        <taxon>Eubrachyura</taxon>
        <taxon>Portunoidea</taxon>
        <taxon>Portunidae</taxon>
        <taxon>Portuninae</taxon>
        <taxon>Portunus</taxon>
    </lineage>
</organism>
<keyword evidence="4" id="KW-1185">Reference proteome</keyword>